<dbReference type="AlphaFoldDB" id="A0A830FZC2"/>
<evidence type="ECO:0000313" key="3">
    <source>
        <dbReference type="EMBL" id="GGM67624.1"/>
    </source>
</evidence>
<keyword evidence="5" id="KW-1185">Reference proteome</keyword>
<keyword evidence="2" id="KW-0472">Membrane</keyword>
<feature type="region of interest" description="Disordered" evidence="1">
    <location>
        <begin position="1"/>
        <end position="28"/>
    </location>
</feature>
<feature type="transmembrane region" description="Helical" evidence="2">
    <location>
        <begin position="85"/>
        <end position="105"/>
    </location>
</feature>
<feature type="compositionally biased region" description="Gly residues" evidence="1">
    <location>
        <begin position="206"/>
        <end position="216"/>
    </location>
</feature>
<dbReference type="Proteomes" id="UP000765891">
    <property type="component" value="Unassembled WGS sequence"/>
</dbReference>
<keyword evidence="2" id="KW-1133">Transmembrane helix</keyword>
<dbReference type="OrthoDB" id="308352at2157"/>
<feature type="transmembrane region" description="Helical" evidence="2">
    <location>
        <begin position="48"/>
        <end position="73"/>
    </location>
</feature>
<dbReference type="EMBL" id="BMOO01000003">
    <property type="protein sequence ID" value="GGM67624.1"/>
    <property type="molecule type" value="Genomic_DNA"/>
</dbReference>
<keyword evidence="2" id="KW-0812">Transmembrane</keyword>
<dbReference type="Pfam" id="PF24334">
    <property type="entry name" value="DUF7502"/>
    <property type="match status" value="1"/>
</dbReference>
<name>A0A830FZC2_9EURY</name>
<sequence length="310" mass="31076">MTMADGAAPDAVDDAAAAGHDDGRGATDASDRMAAALRDVRREGRKVAAIYATSDAVLLALLADLACATLAVVPERVALPAATPISALPVPILVAALCGVFVFGVEYTLRIRRPLVEQFEAANPAVREALRTARDAVAAGSDTRMAARLYERVLADLRETSSVALLDARRVAATVVAVVVVSLLCVHAAVAGIAFDVGGGPGPATAGTGGGGGGGASDEYGGLRNGSGVLGDPTDVAAGDDALDASVDASGGGTGGESRDPESYDAGGYAGGSDVAVESQQAGYDDPGGIEDAELIREYTLRIRANQSQP</sequence>
<accession>A0A830FZC2</accession>
<gene>
    <name evidence="3" type="ORF">GCM10009017_17220</name>
    <name evidence="4" type="ORF">J2752_000014</name>
</gene>
<reference evidence="3" key="2">
    <citation type="submission" date="2020-09" db="EMBL/GenBank/DDBJ databases">
        <authorList>
            <person name="Sun Q."/>
            <person name="Ohkuma M."/>
        </authorList>
    </citation>
    <scope>NUCLEOTIDE SEQUENCE</scope>
    <source>
        <strain evidence="3">JCM 16108</strain>
    </source>
</reference>
<evidence type="ECO:0000256" key="2">
    <source>
        <dbReference type="SAM" id="Phobius"/>
    </source>
</evidence>
<feature type="region of interest" description="Disordered" evidence="1">
    <location>
        <begin position="206"/>
        <end position="290"/>
    </location>
</feature>
<dbReference type="Proteomes" id="UP000614609">
    <property type="component" value="Unassembled WGS sequence"/>
</dbReference>
<proteinExistence type="predicted"/>
<reference evidence="4" key="3">
    <citation type="submission" date="2021-03" db="EMBL/GenBank/DDBJ databases">
        <title>Genomic Encyclopedia of Type Strains, Phase IV (KMG-IV): sequencing the most valuable type-strain genomes for metagenomic binning, comparative biology and taxonomic classification.</title>
        <authorList>
            <person name="Goeker M."/>
        </authorList>
    </citation>
    <scope>NUCLEOTIDE SEQUENCE</scope>
    <source>
        <strain evidence="4">DSM 22443</strain>
    </source>
</reference>
<comment type="caution">
    <text evidence="3">The sequence shown here is derived from an EMBL/GenBank/DDBJ whole genome shotgun (WGS) entry which is preliminary data.</text>
</comment>
<evidence type="ECO:0000313" key="4">
    <source>
        <dbReference type="EMBL" id="MBP1953133.1"/>
    </source>
</evidence>
<feature type="compositionally biased region" description="Basic and acidic residues" evidence="1">
    <location>
        <begin position="19"/>
        <end position="28"/>
    </location>
</feature>
<protein>
    <submittedName>
        <fullName evidence="3">Uncharacterized protein</fullName>
    </submittedName>
</protein>
<reference evidence="3" key="1">
    <citation type="journal article" date="2014" name="Int. J. Syst. Evol. Microbiol.">
        <title>Complete genome sequence of Corynebacterium casei LMG S-19264T (=DSM 44701T), isolated from a smear-ripened cheese.</title>
        <authorList>
            <consortium name="US DOE Joint Genome Institute (JGI-PGF)"/>
            <person name="Walter F."/>
            <person name="Albersmeier A."/>
            <person name="Kalinowski J."/>
            <person name="Ruckert C."/>
        </authorList>
    </citation>
    <scope>NUCLEOTIDE SEQUENCE</scope>
    <source>
        <strain evidence="3">JCM 16108</strain>
    </source>
</reference>
<feature type="compositionally biased region" description="Low complexity" evidence="1">
    <location>
        <begin position="1"/>
        <end position="18"/>
    </location>
</feature>
<dbReference type="EMBL" id="JAGGKO010000001">
    <property type="protein sequence ID" value="MBP1953133.1"/>
    <property type="molecule type" value="Genomic_DNA"/>
</dbReference>
<dbReference type="RefSeq" id="WP_188871910.1">
    <property type="nucleotide sequence ID" value="NZ_BMOO01000003.1"/>
</dbReference>
<organism evidence="3 5">
    <name type="scientific">Halarchaeum rubridurum</name>
    <dbReference type="NCBI Taxonomy" id="489911"/>
    <lineage>
        <taxon>Archaea</taxon>
        <taxon>Methanobacteriati</taxon>
        <taxon>Methanobacteriota</taxon>
        <taxon>Stenosarchaea group</taxon>
        <taxon>Halobacteria</taxon>
        <taxon>Halobacteriales</taxon>
        <taxon>Halobacteriaceae</taxon>
    </lineage>
</organism>
<feature type="transmembrane region" description="Helical" evidence="2">
    <location>
        <begin position="171"/>
        <end position="195"/>
    </location>
</feature>
<dbReference type="InterPro" id="IPR055925">
    <property type="entry name" value="DUF7502"/>
</dbReference>
<evidence type="ECO:0000313" key="5">
    <source>
        <dbReference type="Proteomes" id="UP000614609"/>
    </source>
</evidence>
<evidence type="ECO:0000256" key="1">
    <source>
        <dbReference type="SAM" id="MobiDB-lite"/>
    </source>
</evidence>